<gene>
    <name evidence="1" type="ORF">B296_00053292</name>
</gene>
<name>A0A426XXD3_ENSVE</name>
<evidence type="ECO:0000313" key="1">
    <source>
        <dbReference type="EMBL" id="RRT44207.1"/>
    </source>
</evidence>
<accession>A0A426XXD3</accession>
<dbReference type="AlphaFoldDB" id="A0A426XXD3"/>
<organism evidence="1 2">
    <name type="scientific">Ensete ventricosum</name>
    <name type="common">Abyssinian banana</name>
    <name type="synonym">Musa ensete</name>
    <dbReference type="NCBI Taxonomy" id="4639"/>
    <lineage>
        <taxon>Eukaryota</taxon>
        <taxon>Viridiplantae</taxon>
        <taxon>Streptophyta</taxon>
        <taxon>Embryophyta</taxon>
        <taxon>Tracheophyta</taxon>
        <taxon>Spermatophyta</taxon>
        <taxon>Magnoliopsida</taxon>
        <taxon>Liliopsida</taxon>
        <taxon>Zingiberales</taxon>
        <taxon>Musaceae</taxon>
        <taxon>Ensete</taxon>
    </lineage>
</organism>
<proteinExistence type="predicted"/>
<sequence length="297" mass="32723">MSTGRRGPTAKAVARKMAVLAVRCRGWPLRTTVLSSAREVEEEAGRQRTSDAVLAWPRRRLTLIRLGRTGAVPASCSSFTSSGKVQLPKEVERPLVCCCLLVEEAAIEEALLGQRAADEAGKSEKCAVIGQQRRDGRIVVSALLLWLEGKCRGWAQMRVSTEVDLRRCISQSCSADDYENELPASGFMLGFTCCYRGRKEGVFMTEYLEISGSIVIGYGPWLARMQHEIACGNGVGYGEEHPLLAYGFKDLRRVHLLHHLTPGVRQHKLITMKTIGLAEASYLDAAVTVRICRSCLP</sequence>
<evidence type="ECO:0000313" key="2">
    <source>
        <dbReference type="Proteomes" id="UP000287651"/>
    </source>
</evidence>
<dbReference type="EMBL" id="AMZH03016617">
    <property type="protein sequence ID" value="RRT44207.1"/>
    <property type="molecule type" value="Genomic_DNA"/>
</dbReference>
<protein>
    <submittedName>
        <fullName evidence="1">Uncharacterized protein</fullName>
    </submittedName>
</protein>
<reference evidence="1 2" key="1">
    <citation type="journal article" date="2014" name="Agronomy (Basel)">
        <title>A Draft Genome Sequence for Ensete ventricosum, the Drought-Tolerant Tree Against Hunger.</title>
        <authorList>
            <person name="Harrison J."/>
            <person name="Moore K.A."/>
            <person name="Paszkiewicz K."/>
            <person name="Jones T."/>
            <person name="Grant M."/>
            <person name="Ambacheew D."/>
            <person name="Muzemil S."/>
            <person name="Studholme D.J."/>
        </authorList>
    </citation>
    <scope>NUCLEOTIDE SEQUENCE [LARGE SCALE GENOMIC DNA]</scope>
</reference>
<comment type="caution">
    <text evidence="1">The sequence shown here is derived from an EMBL/GenBank/DDBJ whole genome shotgun (WGS) entry which is preliminary data.</text>
</comment>
<dbReference type="Proteomes" id="UP000287651">
    <property type="component" value="Unassembled WGS sequence"/>
</dbReference>